<dbReference type="WBParaSite" id="Pan_g1375.t1">
    <property type="protein sequence ID" value="Pan_g1375.t1"/>
    <property type="gene ID" value="Pan_g1375"/>
</dbReference>
<evidence type="ECO:0000313" key="2">
    <source>
        <dbReference type="WBParaSite" id="Pan_g1375.t1"/>
    </source>
</evidence>
<protein>
    <submittedName>
        <fullName evidence="2">ANF_receptor domain-containing protein</fullName>
    </submittedName>
</protein>
<evidence type="ECO:0000313" key="1">
    <source>
        <dbReference type="Proteomes" id="UP000492821"/>
    </source>
</evidence>
<dbReference type="Proteomes" id="UP000492821">
    <property type="component" value="Unassembled WGS sequence"/>
</dbReference>
<accession>A0A7E4ZS19</accession>
<dbReference type="AlphaFoldDB" id="A0A7E4ZS19"/>
<reference evidence="1" key="1">
    <citation type="journal article" date="2013" name="Genetics">
        <title>The draft genome and transcriptome of Panagrellus redivivus are shaped by the harsh demands of a free-living lifestyle.</title>
        <authorList>
            <person name="Srinivasan J."/>
            <person name="Dillman A.R."/>
            <person name="Macchietto M.G."/>
            <person name="Heikkinen L."/>
            <person name="Lakso M."/>
            <person name="Fracchia K.M."/>
            <person name="Antoshechkin I."/>
            <person name="Mortazavi A."/>
            <person name="Wong G."/>
            <person name="Sternberg P.W."/>
        </authorList>
    </citation>
    <scope>NUCLEOTIDE SEQUENCE [LARGE SCALE GENOMIC DNA]</scope>
    <source>
        <strain evidence="1">MT8872</strain>
    </source>
</reference>
<proteinExistence type="predicted"/>
<reference evidence="2" key="2">
    <citation type="submission" date="2020-10" db="UniProtKB">
        <authorList>
            <consortium name="WormBaseParasite"/>
        </authorList>
    </citation>
    <scope>IDENTIFICATION</scope>
</reference>
<keyword evidence="1" id="KW-1185">Reference proteome</keyword>
<organism evidence="1 2">
    <name type="scientific">Panagrellus redivivus</name>
    <name type="common">Microworm</name>
    <dbReference type="NCBI Taxonomy" id="6233"/>
    <lineage>
        <taxon>Eukaryota</taxon>
        <taxon>Metazoa</taxon>
        <taxon>Ecdysozoa</taxon>
        <taxon>Nematoda</taxon>
        <taxon>Chromadorea</taxon>
        <taxon>Rhabditida</taxon>
        <taxon>Tylenchina</taxon>
        <taxon>Panagrolaimomorpha</taxon>
        <taxon>Panagrolaimoidea</taxon>
        <taxon>Panagrolaimidae</taxon>
        <taxon>Panagrellus</taxon>
    </lineage>
</organism>
<sequence length="224" mass="25574">MGAASFITSSKLRYIVAAGDASICPPKLQLTGKYMYPAFVRSIDGTAAMYKDYNAYLQNKPCVFGGDNLYMFGALRNAFPEFQKLSIAGDNITDDSCVFTDVVTTLPYLKVLTVSCYTNNNWINEVLQLQNHSMERLVVYFTTSQFEVFSFYDLLKMLKAQQPGFRLIIKVEDKIGKFKIYFSQLKQFFDIHVAQGCSAVKGFTEFRLCYPSFSTMYSWHIKKC</sequence>
<name>A0A7E4ZS19_PANRE</name>